<dbReference type="PROSITE" id="PS51710">
    <property type="entry name" value="G_OBG"/>
    <property type="match status" value="1"/>
</dbReference>
<dbReference type="InterPro" id="IPR018796">
    <property type="entry name" value="COA8"/>
</dbReference>
<dbReference type="PRINTS" id="PR00326">
    <property type="entry name" value="GTP1OBG"/>
</dbReference>
<dbReference type="PANTHER" id="PTHR11702">
    <property type="entry name" value="DEVELOPMENTALLY REGULATED GTP-BINDING PROTEIN-RELATED"/>
    <property type="match status" value="1"/>
</dbReference>
<dbReference type="SUPFAM" id="SSF82051">
    <property type="entry name" value="Obg GTP-binding protein N-terminal domain"/>
    <property type="match status" value="1"/>
</dbReference>
<reference evidence="7" key="1">
    <citation type="submission" date="2023-10" db="EMBL/GenBank/DDBJ databases">
        <title>Genome assemblies of two species of porcelain crab, Petrolisthes cinctipes and Petrolisthes manimaculis (Anomura: Porcellanidae).</title>
        <authorList>
            <person name="Angst P."/>
        </authorList>
    </citation>
    <scope>NUCLEOTIDE SEQUENCE</scope>
    <source>
        <strain evidence="7">PB745_01</strain>
        <tissue evidence="7">Gill</tissue>
    </source>
</reference>
<dbReference type="InterPro" id="IPR045086">
    <property type="entry name" value="OBG_GTPase"/>
</dbReference>
<gene>
    <name evidence="7" type="ORF">Pcinc_043908</name>
</gene>
<evidence type="ECO:0000259" key="6">
    <source>
        <dbReference type="PROSITE" id="PS51883"/>
    </source>
</evidence>
<dbReference type="GO" id="GO:0097193">
    <property type="term" value="P:intrinsic apoptotic signaling pathway"/>
    <property type="evidence" value="ECO:0007669"/>
    <property type="project" value="InterPro"/>
</dbReference>
<dbReference type="Pfam" id="PF01926">
    <property type="entry name" value="MMR_HSR1"/>
    <property type="match status" value="1"/>
</dbReference>
<feature type="domain" description="Obg" evidence="6">
    <location>
        <begin position="24"/>
        <end position="178"/>
    </location>
</feature>
<organism evidence="7 8">
    <name type="scientific">Petrolisthes cinctipes</name>
    <name type="common">Flat porcelain crab</name>
    <dbReference type="NCBI Taxonomy" id="88211"/>
    <lineage>
        <taxon>Eukaryota</taxon>
        <taxon>Metazoa</taxon>
        <taxon>Ecdysozoa</taxon>
        <taxon>Arthropoda</taxon>
        <taxon>Crustacea</taxon>
        <taxon>Multicrustacea</taxon>
        <taxon>Malacostraca</taxon>
        <taxon>Eumalacostraca</taxon>
        <taxon>Eucarida</taxon>
        <taxon>Decapoda</taxon>
        <taxon>Pleocyemata</taxon>
        <taxon>Anomura</taxon>
        <taxon>Galatheoidea</taxon>
        <taxon>Porcellanidae</taxon>
        <taxon>Petrolisthes</taxon>
    </lineage>
</organism>
<accession>A0AAE1BES3</accession>
<dbReference type="CDD" id="cd01898">
    <property type="entry name" value="Obg"/>
    <property type="match status" value="1"/>
</dbReference>
<dbReference type="FunFam" id="2.70.210.12:FF:000001">
    <property type="entry name" value="GTPase Obg"/>
    <property type="match status" value="1"/>
</dbReference>
<keyword evidence="8" id="KW-1185">Reference proteome</keyword>
<dbReference type="InterPro" id="IPR036726">
    <property type="entry name" value="GTP1_OBG_dom_sf"/>
</dbReference>
<evidence type="ECO:0008006" key="9">
    <source>
        <dbReference type="Google" id="ProtNLM"/>
    </source>
</evidence>
<dbReference type="InterPro" id="IPR014100">
    <property type="entry name" value="GTP-bd_Obg/CgtA"/>
</dbReference>
<dbReference type="InterPro" id="IPR027417">
    <property type="entry name" value="P-loop_NTPase"/>
</dbReference>
<dbReference type="AlphaFoldDB" id="A0AAE1BES3"/>
<evidence type="ECO:0000256" key="4">
    <source>
        <dbReference type="ARBA" id="ARBA00023134"/>
    </source>
</evidence>
<evidence type="ECO:0000313" key="8">
    <source>
        <dbReference type="Proteomes" id="UP001286313"/>
    </source>
</evidence>
<dbReference type="SUPFAM" id="SSF52540">
    <property type="entry name" value="P-loop containing nucleoside triphosphate hydrolases"/>
    <property type="match status" value="1"/>
</dbReference>
<dbReference type="GO" id="GO:0042254">
    <property type="term" value="P:ribosome biogenesis"/>
    <property type="evidence" value="ECO:0007669"/>
    <property type="project" value="UniProtKB-UniRule"/>
</dbReference>
<dbReference type="GO" id="GO:0005739">
    <property type="term" value="C:mitochondrion"/>
    <property type="evidence" value="ECO:0007669"/>
    <property type="project" value="TreeGrafter"/>
</dbReference>
<evidence type="ECO:0000259" key="5">
    <source>
        <dbReference type="PROSITE" id="PS51710"/>
    </source>
</evidence>
<dbReference type="GO" id="GO:0000287">
    <property type="term" value="F:magnesium ion binding"/>
    <property type="evidence" value="ECO:0007669"/>
    <property type="project" value="InterPro"/>
</dbReference>
<evidence type="ECO:0000256" key="3">
    <source>
        <dbReference type="ARBA" id="ARBA00022741"/>
    </source>
</evidence>
<name>A0AAE1BES3_PETCI</name>
<dbReference type="InterPro" id="IPR006073">
    <property type="entry name" value="GTP-bd"/>
</dbReference>
<sequence length="496" mass="54418">MDHLEDKYIPLKRTKNKSQKTEVRPFVDYRSVQTTGGDGGNGCISFLSVFMKEFAGPDGADGGNGAHVIFKGSRDVRSLDHLTSVISGNSGQPGHNKDCTGKNATNTVIKVPVGTIFKSNGNIVGSIEEEGGVFVAARGGAGGKGNAFFTNNIDQAPRIAEYGGKGETIAYEVELRIMADVGLIGFPNAGKSTLLRSISRARPKVASYPFTTLRPHIGIVHYADLHQLAVADLPGLIEGAHTNRGLGIDFLRHIERCCCLLYVIDMAQPQPWLQLQVLRYELEQYKYGLSSRPHAVVANKMDLIEAQVNVSEFVRHVDLPVVGNNNKKKSSDAGVGATDTGVGATEAGVGASDAGVGLVLDPQEVGCDCIGPPDPESRLRPVQFYVPTPETHLQHTYRLHRQAMQVWNQQFWAQHNAKYKKTKEAFIQKRLDEKYNNNNNSNKTLSANEMSAFYKSFLDQNRDTHALYNKEWYGRNVTGIVLGMGVWVEKLIKFGK</sequence>
<dbReference type="Proteomes" id="UP001286313">
    <property type="component" value="Unassembled WGS sequence"/>
</dbReference>
<dbReference type="InterPro" id="IPR031167">
    <property type="entry name" value="G_OBG"/>
</dbReference>
<evidence type="ECO:0000313" key="7">
    <source>
        <dbReference type="EMBL" id="KAK3849337.1"/>
    </source>
</evidence>
<dbReference type="EMBL" id="JAWQEG010008987">
    <property type="protein sequence ID" value="KAK3849337.1"/>
    <property type="molecule type" value="Genomic_DNA"/>
</dbReference>
<dbReference type="NCBIfam" id="NF008956">
    <property type="entry name" value="PRK12299.1"/>
    <property type="match status" value="1"/>
</dbReference>
<dbReference type="Gene3D" id="2.70.210.12">
    <property type="entry name" value="GTP1/OBG domain"/>
    <property type="match status" value="1"/>
</dbReference>
<dbReference type="Pfam" id="PF01018">
    <property type="entry name" value="GTP1_OBG"/>
    <property type="match status" value="1"/>
</dbReference>
<protein>
    <recommendedName>
        <fullName evidence="9">Mitochondrial ribosome-associated GTPase 2</fullName>
    </recommendedName>
</protein>
<dbReference type="GO" id="GO:0003924">
    <property type="term" value="F:GTPase activity"/>
    <property type="evidence" value="ECO:0007669"/>
    <property type="project" value="InterPro"/>
</dbReference>
<dbReference type="PROSITE" id="PS51883">
    <property type="entry name" value="OBG"/>
    <property type="match status" value="1"/>
</dbReference>
<dbReference type="Gene3D" id="3.40.50.300">
    <property type="entry name" value="P-loop containing nucleotide triphosphate hydrolases"/>
    <property type="match status" value="1"/>
</dbReference>
<comment type="similarity">
    <text evidence="1">Belongs to the TRAFAC class OBG-HflX-like GTPase superfamily. OBG GTPase family.</text>
</comment>
<dbReference type="NCBIfam" id="TIGR02729">
    <property type="entry name" value="Obg_CgtA"/>
    <property type="match status" value="1"/>
</dbReference>
<dbReference type="InterPro" id="IPR006169">
    <property type="entry name" value="GTP1_OBG_dom"/>
</dbReference>
<keyword evidence="3" id="KW-0547">Nucleotide-binding</keyword>
<comment type="caution">
    <text evidence="7">The sequence shown here is derived from an EMBL/GenBank/DDBJ whole genome shotgun (WGS) entry which is preliminary data.</text>
</comment>
<keyword evidence="2" id="KW-0690">Ribosome biogenesis</keyword>
<dbReference type="PANTHER" id="PTHR11702:SF31">
    <property type="entry name" value="MITOCHONDRIAL RIBOSOME-ASSOCIATED GTPASE 2"/>
    <property type="match status" value="1"/>
</dbReference>
<dbReference type="GO" id="GO:0005525">
    <property type="term" value="F:GTP binding"/>
    <property type="evidence" value="ECO:0007669"/>
    <property type="project" value="UniProtKB-KW"/>
</dbReference>
<evidence type="ECO:0000256" key="1">
    <source>
        <dbReference type="ARBA" id="ARBA00007699"/>
    </source>
</evidence>
<evidence type="ECO:0000256" key="2">
    <source>
        <dbReference type="ARBA" id="ARBA00022517"/>
    </source>
</evidence>
<dbReference type="Pfam" id="PF10231">
    <property type="entry name" value="COA8"/>
    <property type="match status" value="1"/>
</dbReference>
<feature type="domain" description="OBG-type G" evidence="5">
    <location>
        <begin position="179"/>
        <end position="343"/>
    </location>
</feature>
<proteinExistence type="inferred from homology"/>
<keyword evidence="4" id="KW-0342">GTP-binding</keyword>